<dbReference type="InterPro" id="IPR000515">
    <property type="entry name" value="MetI-like"/>
</dbReference>
<dbReference type="Gene3D" id="1.10.3720.10">
    <property type="entry name" value="MetI-like"/>
    <property type="match status" value="1"/>
</dbReference>
<dbReference type="PANTHER" id="PTHR43744:SF4">
    <property type="entry name" value="OSMOPROTECTIVE COMPOUNDS UPTAKE PERMEASE PROTEIN GGTD"/>
    <property type="match status" value="1"/>
</dbReference>
<keyword evidence="4 7" id="KW-0812">Transmembrane</keyword>
<sequence length="321" mass="34905">MSATAATTAPPRSRRRATPDGETPSRRVHRRLTSPWATTAAIVIAVLWTIPTFGLFVTSFRPPAEITTSGWWTAFTNPQFTIENYINTLNFNDTITVAQSFINSLAITIPATVFPIALALMAAYAFAWVDFRGKGWLFIAVFAMQVVPLQMALVPLLSMYTNGVTILGIQIFPGLGLSNLPSSFAEVWISHSIFALPLAVFILHNSVSAIPRDVIEAAKVDGAGHGQTFLRIVLPLSMPAVAAFAIFQFLWVWNDLLVATVFAPGANAPITKLLVDLSGTYGQQWYLLSAGTFLAIVVPLIVFFTLQRFFVRGLLAGATKG</sequence>
<evidence type="ECO:0000256" key="2">
    <source>
        <dbReference type="ARBA" id="ARBA00022448"/>
    </source>
</evidence>
<feature type="domain" description="ABC transmembrane type-1" evidence="9">
    <location>
        <begin position="101"/>
        <end position="306"/>
    </location>
</feature>
<comment type="caution">
    <text evidence="10">The sequence shown here is derived from an EMBL/GenBank/DDBJ whole genome shotgun (WGS) entry which is preliminary data.</text>
</comment>
<evidence type="ECO:0000313" key="10">
    <source>
        <dbReference type="EMBL" id="MDL9981521.1"/>
    </source>
</evidence>
<dbReference type="PANTHER" id="PTHR43744">
    <property type="entry name" value="ABC TRANSPORTER PERMEASE PROTEIN MG189-RELATED-RELATED"/>
    <property type="match status" value="1"/>
</dbReference>
<evidence type="ECO:0000256" key="8">
    <source>
        <dbReference type="SAM" id="MobiDB-lite"/>
    </source>
</evidence>
<keyword evidence="5 7" id="KW-1133">Transmembrane helix</keyword>
<accession>A0ABT7N4B4</accession>
<keyword evidence="2 7" id="KW-0813">Transport</keyword>
<reference evidence="10 11" key="1">
    <citation type="submission" date="2023-06" db="EMBL/GenBank/DDBJ databases">
        <title>Microbacterium sp. nov., isolated from a waste landfill.</title>
        <authorList>
            <person name="Wen W."/>
        </authorList>
    </citation>
    <scope>NUCLEOTIDE SEQUENCE [LARGE SCALE GENOMIC DNA]</scope>
    <source>
        <strain evidence="10 11">ASV49</strain>
    </source>
</reference>
<dbReference type="Pfam" id="PF00528">
    <property type="entry name" value="BPD_transp_1"/>
    <property type="match status" value="1"/>
</dbReference>
<evidence type="ECO:0000256" key="6">
    <source>
        <dbReference type="ARBA" id="ARBA00023136"/>
    </source>
</evidence>
<name>A0ABT7N4B4_9MICO</name>
<proteinExistence type="inferred from homology"/>
<dbReference type="Proteomes" id="UP001235064">
    <property type="component" value="Unassembled WGS sequence"/>
</dbReference>
<evidence type="ECO:0000256" key="5">
    <source>
        <dbReference type="ARBA" id="ARBA00022989"/>
    </source>
</evidence>
<keyword evidence="3" id="KW-1003">Cell membrane</keyword>
<feature type="transmembrane region" description="Helical" evidence="7">
    <location>
        <begin position="187"/>
        <end position="207"/>
    </location>
</feature>
<evidence type="ECO:0000256" key="3">
    <source>
        <dbReference type="ARBA" id="ARBA00022475"/>
    </source>
</evidence>
<keyword evidence="11" id="KW-1185">Reference proteome</keyword>
<organism evidence="10 11">
    <name type="scientific">Microbacterium candidum</name>
    <dbReference type="NCBI Taxonomy" id="3041922"/>
    <lineage>
        <taxon>Bacteria</taxon>
        <taxon>Bacillati</taxon>
        <taxon>Actinomycetota</taxon>
        <taxon>Actinomycetes</taxon>
        <taxon>Micrococcales</taxon>
        <taxon>Microbacteriaceae</taxon>
        <taxon>Microbacterium</taxon>
    </lineage>
</organism>
<dbReference type="InterPro" id="IPR035906">
    <property type="entry name" value="MetI-like_sf"/>
</dbReference>
<feature type="transmembrane region" description="Helical" evidence="7">
    <location>
        <begin position="36"/>
        <end position="57"/>
    </location>
</feature>
<feature type="transmembrane region" description="Helical" evidence="7">
    <location>
        <begin position="228"/>
        <end position="253"/>
    </location>
</feature>
<gene>
    <name evidence="10" type="ORF">QSV35_19500</name>
</gene>
<dbReference type="CDD" id="cd06261">
    <property type="entry name" value="TM_PBP2"/>
    <property type="match status" value="1"/>
</dbReference>
<dbReference type="PROSITE" id="PS50928">
    <property type="entry name" value="ABC_TM1"/>
    <property type="match status" value="1"/>
</dbReference>
<evidence type="ECO:0000313" key="11">
    <source>
        <dbReference type="Proteomes" id="UP001235064"/>
    </source>
</evidence>
<dbReference type="SUPFAM" id="SSF161098">
    <property type="entry name" value="MetI-like"/>
    <property type="match status" value="1"/>
</dbReference>
<evidence type="ECO:0000256" key="4">
    <source>
        <dbReference type="ARBA" id="ARBA00022692"/>
    </source>
</evidence>
<feature type="transmembrane region" description="Helical" evidence="7">
    <location>
        <begin position="136"/>
        <end position="157"/>
    </location>
</feature>
<comment type="similarity">
    <text evidence="7">Belongs to the binding-protein-dependent transport system permease family.</text>
</comment>
<evidence type="ECO:0000256" key="7">
    <source>
        <dbReference type="RuleBase" id="RU363032"/>
    </source>
</evidence>
<protein>
    <submittedName>
        <fullName evidence="10">Carbohydrate ABC transporter permease</fullName>
    </submittedName>
</protein>
<feature type="compositionally biased region" description="Low complexity" evidence="8">
    <location>
        <begin position="1"/>
        <end position="11"/>
    </location>
</feature>
<dbReference type="EMBL" id="JASXSZ010000009">
    <property type="protein sequence ID" value="MDL9981521.1"/>
    <property type="molecule type" value="Genomic_DNA"/>
</dbReference>
<evidence type="ECO:0000259" key="9">
    <source>
        <dbReference type="PROSITE" id="PS50928"/>
    </source>
</evidence>
<feature type="region of interest" description="Disordered" evidence="8">
    <location>
        <begin position="1"/>
        <end position="30"/>
    </location>
</feature>
<feature type="transmembrane region" description="Helical" evidence="7">
    <location>
        <begin position="285"/>
        <end position="306"/>
    </location>
</feature>
<dbReference type="RefSeq" id="WP_286290659.1">
    <property type="nucleotide sequence ID" value="NZ_JASXSZ010000009.1"/>
</dbReference>
<comment type="subcellular location">
    <subcellularLocation>
        <location evidence="1 7">Cell membrane</location>
        <topology evidence="1 7">Multi-pass membrane protein</topology>
    </subcellularLocation>
</comment>
<evidence type="ECO:0000256" key="1">
    <source>
        <dbReference type="ARBA" id="ARBA00004651"/>
    </source>
</evidence>
<keyword evidence="6 7" id="KW-0472">Membrane</keyword>
<feature type="transmembrane region" description="Helical" evidence="7">
    <location>
        <begin position="107"/>
        <end position="129"/>
    </location>
</feature>